<protein>
    <submittedName>
        <fullName evidence="2">Uncharacterized protein</fullName>
    </submittedName>
</protein>
<accession>M3Z6Y6</accession>
<feature type="compositionally biased region" description="Basic and acidic residues" evidence="1">
    <location>
        <begin position="235"/>
        <end position="250"/>
    </location>
</feature>
<organism evidence="2">
    <name type="scientific">Mustela putorius furo</name>
    <name type="common">European domestic ferret</name>
    <name type="synonym">Mustela furo</name>
    <dbReference type="NCBI Taxonomy" id="9669"/>
    <lineage>
        <taxon>Eukaryota</taxon>
        <taxon>Metazoa</taxon>
        <taxon>Chordata</taxon>
        <taxon>Craniata</taxon>
        <taxon>Vertebrata</taxon>
        <taxon>Euteleostomi</taxon>
        <taxon>Mammalia</taxon>
        <taxon>Eutheria</taxon>
        <taxon>Laurasiatheria</taxon>
        <taxon>Carnivora</taxon>
        <taxon>Caniformia</taxon>
        <taxon>Musteloidea</taxon>
        <taxon>Mustelidae</taxon>
        <taxon>Mustelinae</taxon>
        <taxon>Mustela</taxon>
    </lineage>
</organism>
<feature type="region of interest" description="Disordered" evidence="1">
    <location>
        <begin position="1"/>
        <end position="22"/>
    </location>
</feature>
<feature type="compositionally biased region" description="Basic and acidic residues" evidence="1">
    <location>
        <begin position="202"/>
        <end position="224"/>
    </location>
</feature>
<feature type="compositionally biased region" description="Low complexity" evidence="1">
    <location>
        <begin position="164"/>
        <end position="177"/>
    </location>
</feature>
<dbReference type="HOGENOM" id="CLU_771502_0_0_1"/>
<reference evidence="2" key="1">
    <citation type="submission" date="2024-06" db="UniProtKB">
        <authorList>
            <consortium name="Ensembl"/>
        </authorList>
    </citation>
    <scope>IDENTIFICATION</scope>
</reference>
<feature type="region of interest" description="Disordered" evidence="1">
    <location>
        <begin position="117"/>
        <end position="265"/>
    </location>
</feature>
<dbReference type="InParanoid" id="M3Z6Y6"/>
<feature type="region of interest" description="Disordered" evidence="1">
    <location>
        <begin position="300"/>
        <end position="359"/>
    </location>
</feature>
<proteinExistence type="predicted"/>
<name>M3Z6Y6_MUSPF</name>
<evidence type="ECO:0000313" key="2">
    <source>
        <dbReference type="Ensembl" id="ENSMPUP00000019349.1"/>
    </source>
</evidence>
<dbReference type="EMBL" id="AEYP01018625">
    <property type="status" value="NOT_ANNOTATED_CDS"/>
    <property type="molecule type" value="Genomic_DNA"/>
</dbReference>
<sequence length="359" mass="37973">MTGVHRALGPAPGVHPIPSESKHLGCAVPSSFPWARSVTERRGWRGDEAPSPGCGRWGLTWGTGASVCPAGTLASRAREGFSGPETPLPQLLDRHSLGLNGANGLSTSSELWALSRGRAGQPGPDYTGRGCHWAPFTRPQGRGGDSDQPGPWGPETQGHSGPKPGLHCLPLSLALPLHETSHQDSSVTGRSPHARTSSLPRNHTEAAEHDCESINPREKGERGNFGKVLPGEEEERGRRSPWRADRDASEMGHLLPGGSRQEAQGQRLGVCPEEEKFRQDCPRNCSSVLVAGEEVSVGLLQPSSGQTPRRPLPTGELAGEAGGGTALGAPGLHLESCAPSTPCPIPDSQWSDRWGIWEG</sequence>
<dbReference type="Ensembl" id="ENSMPUT00000019629.1">
    <property type="protein sequence ID" value="ENSMPUP00000019349.1"/>
    <property type="gene ID" value="ENSMPUG00000019477.1"/>
</dbReference>
<evidence type="ECO:0000256" key="1">
    <source>
        <dbReference type="SAM" id="MobiDB-lite"/>
    </source>
</evidence>
<dbReference type="AlphaFoldDB" id="M3Z6Y6"/>
<feature type="compositionally biased region" description="Polar residues" evidence="1">
    <location>
        <begin position="183"/>
        <end position="201"/>
    </location>
</feature>